<accession>A0ABT0RH94</accession>
<evidence type="ECO:0000259" key="2">
    <source>
        <dbReference type="PROSITE" id="PS50405"/>
    </source>
</evidence>
<name>A0ABT0RH94_9SPHN</name>
<evidence type="ECO:0000313" key="3">
    <source>
        <dbReference type="EMBL" id="MCL6679650.1"/>
    </source>
</evidence>
<dbReference type="PANTHER" id="PTHR43968">
    <property type="match status" value="1"/>
</dbReference>
<dbReference type="PANTHER" id="PTHR43968:SF6">
    <property type="entry name" value="GLUTATHIONE S-TRANSFERASE OMEGA"/>
    <property type="match status" value="1"/>
</dbReference>
<dbReference type="Pfam" id="PF13417">
    <property type="entry name" value="GST_N_3"/>
    <property type="match status" value="1"/>
</dbReference>
<dbReference type="Proteomes" id="UP001165343">
    <property type="component" value="Unassembled WGS sequence"/>
</dbReference>
<organism evidence="3 4">
    <name type="scientific">Sphingomonas anseongensis</name>
    <dbReference type="NCBI Taxonomy" id="2908207"/>
    <lineage>
        <taxon>Bacteria</taxon>
        <taxon>Pseudomonadati</taxon>
        <taxon>Pseudomonadota</taxon>
        <taxon>Alphaproteobacteria</taxon>
        <taxon>Sphingomonadales</taxon>
        <taxon>Sphingomonadaceae</taxon>
        <taxon>Sphingomonas</taxon>
    </lineage>
</organism>
<dbReference type="PROSITE" id="PS50405">
    <property type="entry name" value="GST_CTER"/>
    <property type="match status" value="1"/>
</dbReference>
<comment type="caution">
    <text evidence="3">The sequence shown here is derived from an EMBL/GenBank/DDBJ whole genome shotgun (WGS) entry which is preliminary data.</text>
</comment>
<dbReference type="PROSITE" id="PS50404">
    <property type="entry name" value="GST_NTER"/>
    <property type="match status" value="1"/>
</dbReference>
<dbReference type="InterPro" id="IPR050983">
    <property type="entry name" value="GST_Omega/HSP26"/>
</dbReference>
<dbReference type="RefSeq" id="WP_249868534.1">
    <property type="nucleotide sequence ID" value="NZ_JAMGBC010000001.1"/>
</dbReference>
<reference evidence="3" key="1">
    <citation type="submission" date="2022-05" db="EMBL/GenBank/DDBJ databases">
        <authorList>
            <person name="Jo J.-H."/>
            <person name="Im W.-T."/>
        </authorList>
    </citation>
    <scope>NUCLEOTIDE SEQUENCE</scope>
    <source>
        <strain evidence="3">RG327</strain>
    </source>
</reference>
<dbReference type="SUPFAM" id="SSF52833">
    <property type="entry name" value="Thioredoxin-like"/>
    <property type="match status" value="1"/>
</dbReference>
<dbReference type="InterPro" id="IPR010987">
    <property type="entry name" value="Glutathione-S-Trfase_C-like"/>
</dbReference>
<feature type="domain" description="GST N-terminal" evidence="1">
    <location>
        <begin position="1"/>
        <end position="81"/>
    </location>
</feature>
<sequence>MSLQLYGHPFSSYTWKALIALYANGTAFEFREIDQSVPKYESFTGKAHPSGQFPVLTDGDAVVVETSSIIEHLAVHHPGPAPLIPADPAEAVVTRMLDRVFDHYVMGNMQRVIAAHFVNRDDPAAGGLRDEPLETEIAAGKALLRRAYVWLERWLGANTLPPHVSLVTCAAAPSLFYADWVEPIPGDCPRLAALRAELLALPEVARCVDDARPYRAYFPYGAPDRD</sequence>
<dbReference type="SUPFAM" id="SSF47616">
    <property type="entry name" value="GST C-terminal domain-like"/>
    <property type="match status" value="1"/>
</dbReference>
<dbReference type="EMBL" id="JAMGBC010000001">
    <property type="protein sequence ID" value="MCL6679650.1"/>
    <property type="molecule type" value="Genomic_DNA"/>
</dbReference>
<dbReference type="InterPro" id="IPR036282">
    <property type="entry name" value="Glutathione-S-Trfase_C_sf"/>
</dbReference>
<evidence type="ECO:0000259" key="1">
    <source>
        <dbReference type="PROSITE" id="PS50404"/>
    </source>
</evidence>
<dbReference type="InterPro" id="IPR036249">
    <property type="entry name" value="Thioredoxin-like_sf"/>
</dbReference>
<evidence type="ECO:0000313" key="4">
    <source>
        <dbReference type="Proteomes" id="UP001165343"/>
    </source>
</evidence>
<proteinExistence type="predicted"/>
<dbReference type="Gene3D" id="1.20.1050.10">
    <property type="match status" value="1"/>
</dbReference>
<protein>
    <submittedName>
        <fullName evidence="3">Glutathione S-transferase family protein</fullName>
    </submittedName>
</protein>
<dbReference type="InterPro" id="IPR004045">
    <property type="entry name" value="Glutathione_S-Trfase_N"/>
</dbReference>
<dbReference type="CDD" id="cd00570">
    <property type="entry name" value="GST_N_family"/>
    <property type="match status" value="1"/>
</dbReference>
<feature type="domain" description="GST C-terminal" evidence="2">
    <location>
        <begin position="87"/>
        <end position="217"/>
    </location>
</feature>
<keyword evidence="4" id="KW-1185">Reference proteome</keyword>
<gene>
    <name evidence="3" type="ORF">LZ519_10040</name>
</gene>
<dbReference type="Gene3D" id="3.40.30.10">
    <property type="entry name" value="Glutaredoxin"/>
    <property type="match status" value="1"/>
</dbReference>